<dbReference type="Proteomes" id="UP000814033">
    <property type="component" value="Unassembled WGS sequence"/>
</dbReference>
<reference evidence="1" key="2">
    <citation type="journal article" date="2022" name="New Phytol.">
        <title>Evolutionary transition to the ectomycorrhizal habit in the genomes of a hyperdiverse lineage of mushroom-forming fungi.</title>
        <authorList>
            <person name="Looney B."/>
            <person name="Miyauchi S."/>
            <person name="Morin E."/>
            <person name="Drula E."/>
            <person name="Courty P.E."/>
            <person name="Kohler A."/>
            <person name="Kuo A."/>
            <person name="LaButti K."/>
            <person name="Pangilinan J."/>
            <person name="Lipzen A."/>
            <person name="Riley R."/>
            <person name="Andreopoulos W."/>
            <person name="He G."/>
            <person name="Johnson J."/>
            <person name="Nolan M."/>
            <person name="Tritt A."/>
            <person name="Barry K.W."/>
            <person name="Grigoriev I.V."/>
            <person name="Nagy L.G."/>
            <person name="Hibbett D."/>
            <person name="Henrissat B."/>
            <person name="Matheny P.B."/>
            <person name="Labbe J."/>
            <person name="Martin F.M."/>
        </authorList>
    </citation>
    <scope>NUCLEOTIDE SEQUENCE</scope>
    <source>
        <strain evidence="1">FP105234-sp</strain>
    </source>
</reference>
<proteinExistence type="predicted"/>
<sequence length="461" mass="49585">MPPHGLPARPAASAPAPQPWAHTAHAVTAALANPYSHNQSPHYAQAYANHYAAQQATPQGYTYSSTYTPGPSTPSTSYAAQQPSRGRGGPPAHRGGHQQPSGQHWYSAGSARCSHPGCAFAGSAKAVETHMMDRHLIYPPGWDKRKRRGDWDADPSLKGKPILIQGTNVSLETPADIEKWIEERKRRWPTTERVEEKKRKLEEAVARGQIYPDDARFKRRRVDEDAAGKTDWQDGGRGRGRGRGRGAERGRGRGRGRGASAMGSAQPRVVHPLPAIPLFAASPADEKDASSSGSDDDGAPEVASSKPSAALVDFPVSSGDEGDKERSAEAPIPEVLTTSDPAPSLSVAHPAISVTHQPKQTRRPPPQPKRVSHNPFGPKSSLLRNLLLPEIRMTVSNLSQAIHFLVDNDFLENVEMKAGQASEKMIEVVGEQQAASTGGAESQTSEMETTGDLHDSTFPSI</sequence>
<evidence type="ECO:0000313" key="2">
    <source>
        <dbReference type="Proteomes" id="UP000814033"/>
    </source>
</evidence>
<keyword evidence="2" id="KW-1185">Reference proteome</keyword>
<gene>
    <name evidence="1" type="ORF">FA95DRAFT_191388</name>
</gene>
<organism evidence="1 2">
    <name type="scientific">Auriscalpium vulgare</name>
    <dbReference type="NCBI Taxonomy" id="40419"/>
    <lineage>
        <taxon>Eukaryota</taxon>
        <taxon>Fungi</taxon>
        <taxon>Dikarya</taxon>
        <taxon>Basidiomycota</taxon>
        <taxon>Agaricomycotina</taxon>
        <taxon>Agaricomycetes</taxon>
        <taxon>Russulales</taxon>
        <taxon>Auriscalpiaceae</taxon>
        <taxon>Auriscalpium</taxon>
    </lineage>
</organism>
<accession>A0ACB8S682</accession>
<name>A0ACB8S682_9AGAM</name>
<evidence type="ECO:0000313" key="1">
    <source>
        <dbReference type="EMBL" id="KAI0051677.1"/>
    </source>
</evidence>
<comment type="caution">
    <text evidence="1">The sequence shown here is derived from an EMBL/GenBank/DDBJ whole genome shotgun (WGS) entry which is preliminary data.</text>
</comment>
<dbReference type="EMBL" id="MU275850">
    <property type="protein sequence ID" value="KAI0051677.1"/>
    <property type="molecule type" value="Genomic_DNA"/>
</dbReference>
<reference evidence="1" key="1">
    <citation type="submission" date="2021-02" db="EMBL/GenBank/DDBJ databases">
        <authorList>
            <consortium name="DOE Joint Genome Institute"/>
            <person name="Ahrendt S."/>
            <person name="Looney B.P."/>
            <person name="Miyauchi S."/>
            <person name="Morin E."/>
            <person name="Drula E."/>
            <person name="Courty P.E."/>
            <person name="Chicoki N."/>
            <person name="Fauchery L."/>
            <person name="Kohler A."/>
            <person name="Kuo A."/>
            <person name="Labutti K."/>
            <person name="Pangilinan J."/>
            <person name="Lipzen A."/>
            <person name="Riley R."/>
            <person name="Andreopoulos W."/>
            <person name="He G."/>
            <person name="Johnson J."/>
            <person name="Barry K.W."/>
            <person name="Grigoriev I.V."/>
            <person name="Nagy L."/>
            <person name="Hibbett D."/>
            <person name="Henrissat B."/>
            <person name="Matheny P.B."/>
            <person name="Labbe J."/>
            <person name="Martin F."/>
        </authorList>
    </citation>
    <scope>NUCLEOTIDE SEQUENCE</scope>
    <source>
        <strain evidence="1">FP105234-sp</strain>
    </source>
</reference>
<protein>
    <submittedName>
        <fullName evidence="1">Uncharacterized protein</fullName>
    </submittedName>
</protein>